<keyword evidence="2 14" id="KW-0812">Transmembrane</keyword>
<evidence type="ECO:0000313" key="17">
    <source>
        <dbReference type="Ensembl" id="ENSSSCP00035019658.1"/>
    </source>
</evidence>
<dbReference type="SUPFAM" id="SSF48726">
    <property type="entry name" value="Immunoglobulin"/>
    <property type="match status" value="4"/>
</dbReference>
<dbReference type="InterPro" id="IPR003006">
    <property type="entry name" value="Ig/MHC_CS"/>
</dbReference>
<dbReference type="InterPro" id="IPR007110">
    <property type="entry name" value="Ig-like_dom"/>
</dbReference>
<evidence type="ECO:0000256" key="10">
    <source>
        <dbReference type="ARBA" id="ARBA00023180"/>
    </source>
</evidence>
<dbReference type="Pfam" id="PF07686">
    <property type="entry name" value="V-set"/>
    <property type="match status" value="1"/>
</dbReference>
<feature type="region of interest" description="Disordered" evidence="13">
    <location>
        <begin position="478"/>
        <end position="509"/>
    </location>
</feature>
<dbReference type="InterPro" id="IPR003598">
    <property type="entry name" value="Ig_sub2"/>
</dbReference>
<feature type="region of interest" description="Disordered" evidence="13">
    <location>
        <begin position="233"/>
        <end position="255"/>
    </location>
</feature>
<keyword evidence="10" id="KW-0325">Glycoprotein</keyword>
<accession>A0A8D0ZU18</accession>
<feature type="transmembrane region" description="Helical" evidence="14">
    <location>
        <begin position="442"/>
        <end position="467"/>
    </location>
</feature>
<dbReference type="GO" id="GO:0030246">
    <property type="term" value="F:carbohydrate binding"/>
    <property type="evidence" value="ECO:0007669"/>
    <property type="project" value="UniProtKB-KW"/>
</dbReference>
<feature type="signal peptide" evidence="15">
    <location>
        <begin position="1"/>
        <end position="16"/>
    </location>
</feature>
<keyword evidence="11" id="KW-0393">Immunoglobulin domain</keyword>
<dbReference type="PROSITE" id="PS50835">
    <property type="entry name" value="IG_LIKE"/>
    <property type="match status" value="2"/>
</dbReference>
<dbReference type="Gene3D" id="2.60.40.10">
    <property type="entry name" value="Immunoglobulins"/>
    <property type="match status" value="3"/>
</dbReference>
<dbReference type="Ensembl" id="ENSSSCT00035049132.1">
    <property type="protein sequence ID" value="ENSSSCP00035019658.1"/>
    <property type="gene ID" value="ENSSSCG00035037033.1"/>
</dbReference>
<keyword evidence="3 15" id="KW-0732">Signal</keyword>
<dbReference type="InterPro" id="IPR013783">
    <property type="entry name" value="Ig-like_fold"/>
</dbReference>
<feature type="domain" description="Ig-like" evidence="16">
    <location>
        <begin position="144"/>
        <end position="229"/>
    </location>
</feature>
<dbReference type="Proteomes" id="UP000694720">
    <property type="component" value="Unplaced"/>
</dbReference>
<dbReference type="PANTHER" id="PTHR12035">
    <property type="entry name" value="SIALIC ACID BINDING IMMUNOGLOBULIN-LIKE LECTIN"/>
    <property type="match status" value="1"/>
</dbReference>
<evidence type="ECO:0000256" key="14">
    <source>
        <dbReference type="SAM" id="Phobius"/>
    </source>
</evidence>
<evidence type="ECO:0000256" key="13">
    <source>
        <dbReference type="SAM" id="MobiDB-lite"/>
    </source>
</evidence>
<dbReference type="GO" id="GO:0007155">
    <property type="term" value="P:cell adhesion"/>
    <property type="evidence" value="ECO:0007669"/>
    <property type="project" value="UniProtKB-KW"/>
</dbReference>
<dbReference type="GO" id="GO:0016020">
    <property type="term" value="C:membrane"/>
    <property type="evidence" value="ECO:0007669"/>
    <property type="project" value="UniProtKB-SubCell"/>
</dbReference>
<keyword evidence="8 14" id="KW-0472">Membrane</keyword>
<name>A0A8D0ZU18_PIG</name>
<evidence type="ECO:0000256" key="6">
    <source>
        <dbReference type="ARBA" id="ARBA00022889"/>
    </source>
</evidence>
<dbReference type="AlphaFoldDB" id="A0A8D0ZU18"/>
<comment type="similarity">
    <text evidence="12">Belongs to the immunoglobulin superfamily. SIGLEC (sialic acid binding Ig-like lectin) family.</text>
</comment>
<evidence type="ECO:0000256" key="8">
    <source>
        <dbReference type="ARBA" id="ARBA00023136"/>
    </source>
</evidence>
<dbReference type="InterPro" id="IPR003599">
    <property type="entry name" value="Ig_sub"/>
</dbReference>
<keyword evidence="6" id="KW-0130">Cell adhesion</keyword>
<dbReference type="InterPro" id="IPR013106">
    <property type="entry name" value="Ig_V-set"/>
</dbReference>
<dbReference type="InterPro" id="IPR036179">
    <property type="entry name" value="Ig-like_dom_sf"/>
</dbReference>
<evidence type="ECO:0000256" key="2">
    <source>
        <dbReference type="ARBA" id="ARBA00022692"/>
    </source>
</evidence>
<keyword evidence="5" id="KW-0677">Repeat</keyword>
<evidence type="ECO:0000256" key="3">
    <source>
        <dbReference type="ARBA" id="ARBA00022729"/>
    </source>
</evidence>
<feature type="domain" description="Ig-like" evidence="16">
    <location>
        <begin position="240"/>
        <end position="330"/>
    </location>
</feature>
<proteinExistence type="inferred from homology"/>
<evidence type="ECO:0000313" key="18">
    <source>
        <dbReference type="Proteomes" id="UP000694720"/>
    </source>
</evidence>
<evidence type="ECO:0000256" key="7">
    <source>
        <dbReference type="ARBA" id="ARBA00022989"/>
    </source>
</evidence>
<dbReference type="SMART" id="SM00409">
    <property type="entry name" value="IG"/>
    <property type="match status" value="3"/>
</dbReference>
<feature type="region of interest" description="Disordered" evidence="13">
    <location>
        <begin position="593"/>
        <end position="612"/>
    </location>
</feature>
<feature type="compositionally biased region" description="Polar residues" evidence="13">
    <location>
        <begin position="233"/>
        <end position="244"/>
    </location>
</feature>
<keyword evidence="9" id="KW-1015">Disulfide bond</keyword>
<evidence type="ECO:0000256" key="9">
    <source>
        <dbReference type="ARBA" id="ARBA00023157"/>
    </source>
</evidence>
<evidence type="ECO:0000256" key="11">
    <source>
        <dbReference type="ARBA" id="ARBA00023319"/>
    </source>
</evidence>
<dbReference type="Pfam" id="PF13927">
    <property type="entry name" value="Ig_3"/>
    <property type="match status" value="1"/>
</dbReference>
<dbReference type="InterPro" id="IPR051036">
    <property type="entry name" value="SIGLEC"/>
</dbReference>
<dbReference type="SMART" id="SM00408">
    <property type="entry name" value="IGc2"/>
    <property type="match status" value="1"/>
</dbReference>
<evidence type="ECO:0000256" key="1">
    <source>
        <dbReference type="ARBA" id="ARBA00004479"/>
    </source>
</evidence>
<reference evidence="17" key="1">
    <citation type="submission" date="2025-08" db="UniProtKB">
        <authorList>
            <consortium name="Ensembl"/>
        </authorList>
    </citation>
    <scope>IDENTIFICATION</scope>
</reference>
<feature type="chain" id="PRO_5034270375" description="Ig-like domain-containing protein" evidence="15">
    <location>
        <begin position="17"/>
        <end position="612"/>
    </location>
</feature>
<dbReference type="PROSITE" id="PS00290">
    <property type="entry name" value="IG_MHC"/>
    <property type="match status" value="1"/>
</dbReference>
<keyword evidence="4" id="KW-0430">Lectin</keyword>
<evidence type="ECO:0000256" key="4">
    <source>
        <dbReference type="ARBA" id="ARBA00022734"/>
    </source>
</evidence>
<sequence length="612" mass="66103">MRLLLLLPLLWAGSLARHLSYRLDVQETVTVQEGLCVRVPCSFFHSWISWSAPVHGYWFRQGPHPSWDTLVATNNPAPKVREETRGRFRLLGEPRNKSCSLDIRDAQTRDTGTYFFRVEGSPNVGHNYLENKLSVRVMALTQTPDIQVQGTLESGRPGTITCAPPAACEWGTPPTFSWTRAALRSLGSQLSRSSALTFTPGPGDHGTDLTCRVTFPGAGAGVSSQSTIRLNVSYGPQKSPTISMTRKEGSETLGNSPALPAQEGQSLRLLCAADSNPPALISWFRGSLPLSPSNSFNSGVLDLPRVELGDHGKYTCRAHHPLGSRESSLTLLVKKPPQLLGPSCSWEDESLHCCCSAQSQLVPSLRWRLREELLDGNLSNASFKITSSSAGPWANSSLSLHEGLGSNLRLSCEAQNAHGKQSGTILLLPTPGAGRPGARSGVVLGALGGVAVTILLALCLCVTFFVVRIYRRKLAEKASNPDSNDPALSPVSKVSDEGPSRSGHLPWAPLPLKCRHLPTRQLTSKKESLRPPIPPPPRRISCCTQMTLGSPSLPTLGPFPLSKAFSHLAPSLLSPSCLLLSHWLPSVPRNKLSARNSPAGEFPSWLSIKEPD</sequence>
<organism evidence="17 18">
    <name type="scientific">Sus scrofa</name>
    <name type="common">Pig</name>
    <dbReference type="NCBI Taxonomy" id="9823"/>
    <lineage>
        <taxon>Eukaryota</taxon>
        <taxon>Metazoa</taxon>
        <taxon>Chordata</taxon>
        <taxon>Craniata</taxon>
        <taxon>Vertebrata</taxon>
        <taxon>Euteleostomi</taxon>
        <taxon>Mammalia</taxon>
        <taxon>Eutheria</taxon>
        <taxon>Laurasiatheria</taxon>
        <taxon>Artiodactyla</taxon>
        <taxon>Suina</taxon>
        <taxon>Suidae</taxon>
        <taxon>Sus</taxon>
    </lineage>
</organism>
<keyword evidence="7 14" id="KW-1133">Transmembrane helix</keyword>
<comment type="subcellular location">
    <subcellularLocation>
        <location evidence="1">Membrane</location>
        <topology evidence="1">Single-pass type I membrane protein</topology>
    </subcellularLocation>
</comment>
<dbReference type="FunFam" id="2.60.40.10:FF:000829">
    <property type="entry name" value="Sialic acid-binding Ig-like lectin 8"/>
    <property type="match status" value="1"/>
</dbReference>
<evidence type="ECO:0000259" key="16">
    <source>
        <dbReference type="PROSITE" id="PS50835"/>
    </source>
</evidence>
<evidence type="ECO:0000256" key="12">
    <source>
        <dbReference type="ARBA" id="ARBA00038361"/>
    </source>
</evidence>
<evidence type="ECO:0000256" key="15">
    <source>
        <dbReference type="SAM" id="SignalP"/>
    </source>
</evidence>
<dbReference type="PANTHER" id="PTHR12035:SF139">
    <property type="entry name" value="IG-LIKE DOMAIN-CONTAINING PROTEIN"/>
    <property type="match status" value="1"/>
</dbReference>
<protein>
    <recommendedName>
        <fullName evidence="16">Ig-like domain-containing protein</fullName>
    </recommendedName>
</protein>
<evidence type="ECO:0000256" key="5">
    <source>
        <dbReference type="ARBA" id="ARBA00022737"/>
    </source>
</evidence>